<dbReference type="AlphaFoldDB" id="A0A0E9Q879"/>
<reference evidence="1" key="2">
    <citation type="journal article" date="2015" name="Fish Shellfish Immunol.">
        <title>Early steps in the European eel (Anguilla anguilla)-Vibrio vulnificus interaction in the gills: Role of the RtxA13 toxin.</title>
        <authorList>
            <person name="Callol A."/>
            <person name="Pajuelo D."/>
            <person name="Ebbesson L."/>
            <person name="Teles M."/>
            <person name="MacKenzie S."/>
            <person name="Amaro C."/>
        </authorList>
    </citation>
    <scope>NUCLEOTIDE SEQUENCE</scope>
</reference>
<dbReference type="EMBL" id="GBXM01096279">
    <property type="protein sequence ID" value="JAH12298.1"/>
    <property type="molecule type" value="Transcribed_RNA"/>
</dbReference>
<sequence>MNSRFSFPSFSLRTPPEDRLPLHFLQSHSW</sequence>
<accession>A0A0E9Q879</accession>
<organism evidence="1">
    <name type="scientific">Anguilla anguilla</name>
    <name type="common">European freshwater eel</name>
    <name type="synonym">Muraena anguilla</name>
    <dbReference type="NCBI Taxonomy" id="7936"/>
    <lineage>
        <taxon>Eukaryota</taxon>
        <taxon>Metazoa</taxon>
        <taxon>Chordata</taxon>
        <taxon>Craniata</taxon>
        <taxon>Vertebrata</taxon>
        <taxon>Euteleostomi</taxon>
        <taxon>Actinopterygii</taxon>
        <taxon>Neopterygii</taxon>
        <taxon>Teleostei</taxon>
        <taxon>Anguilliformes</taxon>
        <taxon>Anguillidae</taxon>
        <taxon>Anguilla</taxon>
    </lineage>
</organism>
<evidence type="ECO:0000313" key="1">
    <source>
        <dbReference type="EMBL" id="JAH12298.1"/>
    </source>
</evidence>
<proteinExistence type="predicted"/>
<reference evidence="1" key="1">
    <citation type="submission" date="2014-11" db="EMBL/GenBank/DDBJ databases">
        <authorList>
            <person name="Amaro Gonzalez C."/>
        </authorList>
    </citation>
    <scope>NUCLEOTIDE SEQUENCE</scope>
</reference>
<protein>
    <submittedName>
        <fullName evidence="1">Uncharacterized protein</fullName>
    </submittedName>
</protein>
<name>A0A0E9Q879_ANGAN</name>